<accession>A0A1J8R1E4</accession>
<dbReference type="EMBL" id="LVVM01000969">
    <property type="protein sequence ID" value="OJA19624.1"/>
    <property type="molecule type" value="Genomic_DNA"/>
</dbReference>
<gene>
    <name evidence="2" type="ORF">AZE42_03870</name>
</gene>
<name>A0A1J8R1E4_9AGAM</name>
<feature type="region of interest" description="Disordered" evidence="1">
    <location>
        <begin position="1"/>
        <end position="45"/>
    </location>
</feature>
<evidence type="ECO:0000256" key="1">
    <source>
        <dbReference type="SAM" id="MobiDB-lite"/>
    </source>
</evidence>
<keyword evidence="3" id="KW-1185">Reference proteome</keyword>
<dbReference type="AlphaFoldDB" id="A0A1J8R1E4"/>
<sequence>MGKASKTSHKRAAFVSQEERRNVAKSSSKKKHKQQSREQADQARHVLDLNAQTVYEAIGRPTKHSNQPRDDIDHVKALTETIMSL</sequence>
<dbReference type="Proteomes" id="UP000183567">
    <property type="component" value="Unassembled WGS sequence"/>
</dbReference>
<feature type="compositionally biased region" description="Basic and acidic residues" evidence="1">
    <location>
        <begin position="35"/>
        <end position="45"/>
    </location>
</feature>
<evidence type="ECO:0000313" key="3">
    <source>
        <dbReference type="Proteomes" id="UP000183567"/>
    </source>
</evidence>
<evidence type="ECO:0000313" key="2">
    <source>
        <dbReference type="EMBL" id="OJA19624.1"/>
    </source>
</evidence>
<feature type="compositionally biased region" description="Basic residues" evidence="1">
    <location>
        <begin position="1"/>
        <end position="12"/>
    </location>
</feature>
<protein>
    <submittedName>
        <fullName evidence="2">Uncharacterized protein</fullName>
    </submittedName>
</protein>
<reference evidence="2 3" key="1">
    <citation type="submission" date="2016-03" db="EMBL/GenBank/DDBJ databases">
        <title>Comparative genomics of the ectomycorrhizal sister species Rhizopogon vinicolor and Rhizopogon vesiculosus (Basidiomycota: Boletales) reveals a divergence of the mating type B locus.</title>
        <authorList>
            <person name="Mujic A.B."/>
            <person name="Kuo A."/>
            <person name="Tritt A."/>
            <person name="Lipzen A."/>
            <person name="Chen C."/>
            <person name="Johnson J."/>
            <person name="Sharma A."/>
            <person name="Barry K."/>
            <person name="Grigoriev I.V."/>
            <person name="Spatafora J.W."/>
        </authorList>
    </citation>
    <scope>NUCLEOTIDE SEQUENCE [LARGE SCALE GENOMIC DNA]</scope>
    <source>
        <strain evidence="2 3">AM-OR11-056</strain>
    </source>
</reference>
<proteinExistence type="predicted"/>
<comment type="caution">
    <text evidence="2">The sequence shown here is derived from an EMBL/GenBank/DDBJ whole genome shotgun (WGS) entry which is preliminary data.</text>
</comment>
<organism evidence="2 3">
    <name type="scientific">Rhizopogon vesiculosus</name>
    <dbReference type="NCBI Taxonomy" id="180088"/>
    <lineage>
        <taxon>Eukaryota</taxon>
        <taxon>Fungi</taxon>
        <taxon>Dikarya</taxon>
        <taxon>Basidiomycota</taxon>
        <taxon>Agaricomycotina</taxon>
        <taxon>Agaricomycetes</taxon>
        <taxon>Agaricomycetidae</taxon>
        <taxon>Boletales</taxon>
        <taxon>Suillineae</taxon>
        <taxon>Rhizopogonaceae</taxon>
        <taxon>Rhizopogon</taxon>
    </lineage>
</organism>